<sequence>MQPTGKLVSLAAEVAVTVTVTLAVVVVVVVDGDRHAGQDGEDRGGVNSSRLKALRHSIGHGWGGGSNNSRRRV</sequence>
<protein>
    <submittedName>
        <fullName evidence="2">Uncharacterized protein</fullName>
    </submittedName>
</protein>
<name>A0A3F3Q5A1_9EURO</name>
<proteinExistence type="predicted"/>
<keyword evidence="1" id="KW-1133">Transmembrane helix</keyword>
<feature type="transmembrane region" description="Helical" evidence="1">
    <location>
        <begin position="7"/>
        <end position="30"/>
    </location>
</feature>
<evidence type="ECO:0000313" key="2">
    <source>
        <dbReference type="EMBL" id="RDH34358.1"/>
    </source>
</evidence>
<dbReference type="Proteomes" id="UP000253729">
    <property type="component" value="Unassembled WGS sequence"/>
</dbReference>
<dbReference type="GeneID" id="38143527"/>
<reference evidence="2 3" key="1">
    <citation type="submission" date="2018-07" db="EMBL/GenBank/DDBJ databases">
        <title>The genomes of Aspergillus section Nigri reveals drivers in fungal speciation.</title>
        <authorList>
            <consortium name="DOE Joint Genome Institute"/>
            <person name="Vesth T.C."/>
            <person name="Nybo J."/>
            <person name="Theobald S."/>
            <person name="Brandl J."/>
            <person name="Frisvad J.C."/>
            <person name="Nielsen K.F."/>
            <person name="Lyhne E.K."/>
            <person name="Kogle M.E."/>
            <person name="Kuo A."/>
            <person name="Riley R."/>
            <person name="Clum A."/>
            <person name="Nolan M."/>
            <person name="Lipzen A."/>
            <person name="Salamov A."/>
            <person name="Henrissat B."/>
            <person name="Wiebenga A."/>
            <person name="De vries R.P."/>
            <person name="Grigoriev I.V."/>
            <person name="Mortensen U.H."/>
            <person name="Andersen M.R."/>
            <person name="Baker S.E."/>
        </authorList>
    </citation>
    <scope>NUCLEOTIDE SEQUENCE [LARGE SCALE GENOMIC DNA]</scope>
    <source>
        <strain evidence="2 3">CBS 139.54b</strain>
    </source>
</reference>
<dbReference type="AlphaFoldDB" id="A0A3F3Q5A1"/>
<evidence type="ECO:0000313" key="3">
    <source>
        <dbReference type="Proteomes" id="UP000253729"/>
    </source>
</evidence>
<dbReference type="RefSeq" id="XP_026627380.1">
    <property type="nucleotide sequence ID" value="XM_026775171.1"/>
</dbReference>
<evidence type="ECO:0000256" key="1">
    <source>
        <dbReference type="SAM" id="Phobius"/>
    </source>
</evidence>
<organism evidence="2 3">
    <name type="scientific">Aspergillus welwitschiae</name>
    <dbReference type="NCBI Taxonomy" id="1341132"/>
    <lineage>
        <taxon>Eukaryota</taxon>
        <taxon>Fungi</taxon>
        <taxon>Dikarya</taxon>
        <taxon>Ascomycota</taxon>
        <taxon>Pezizomycotina</taxon>
        <taxon>Eurotiomycetes</taxon>
        <taxon>Eurotiomycetidae</taxon>
        <taxon>Eurotiales</taxon>
        <taxon>Aspergillaceae</taxon>
        <taxon>Aspergillus</taxon>
        <taxon>Aspergillus subgen. Circumdati</taxon>
    </lineage>
</organism>
<keyword evidence="1" id="KW-0812">Transmembrane</keyword>
<keyword evidence="3" id="KW-1185">Reference proteome</keyword>
<gene>
    <name evidence="2" type="ORF">BDQ94DRAFT_18750</name>
</gene>
<dbReference type="EMBL" id="KZ852043">
    <property type="protein sequence ID" value="RDH34358.1"/>
    <property type="molecule type" value="Genomic_DNA"/>
</dbReference>
<accession>A0A3F3Q5A1</accession>
<keyword evidence="1" id="KW-0472">Membrane</keyword>